<feature type="chain" id="PRO_5014898152" description="superoxide dismutase" evidence="5">
    <location>
        <begin position="30"/>
        <end position="232"/>
    </location>
</feature>
<dbReference type="GO" id="GO:0004784">
    <property type="term" value="F:superoxide dismutase activity"/>
    <property type="evidence" value="ECO:0007669"/>
    <property type="project" value="UniProtKB-EC"/>
</dbReference>
<dbReference type="Pfam" id="PF02777">
    <property type="entry name" value="Sod_Fe_C"/>
    <property type="match status" value="1"/>
</dbReference>
<gene>
    <name evidence="7" type="ORF">CFHF_18970</name>
</gene>
<keyword evidence="5" id="KW-0732">Signal</keyword>
<dbReference type="PANTHER" id="PTHR11404">
    <property type="entry name" value="SUPEROXIDE DISMUTASE 2"/>
    <property type="match status" value="1"/>
</dbReference>
<organism evidence="7 8">
    <name type="scientific">Caulobacter flavus</name>
    <dbReference type="NCBI Taxonomy" id="1679497"/>
    <lineage>
        <taxon>Bacteria</taxon>
        <taxon>Pseudomonadati</taxon>
        <taxon>Pseudomonadota</taxon>
        <taxon>Alphaproteobacteria</taxon>
        <taxon>Caulobacterales</taxon>
        <taxon>Caulobacteraceae</taxon>
        <taxon>Caulobacter</taxon>
    </lineage>
</organism>
<dbReference type="PANTHER" id="PTHR11404:SF6">
    <property type="entry name" value="SUPEROXIDE DISMUTASE [MN], MITOCHONDRIAL"/>
    <property type="match status" value="1"/>
</dbReference>
<evidence type="ECO:0000256" key="1">
    <source>
        <dbReference type="ARBA" id="ARBA00008714"/>
    </source>
</evidence>
<dbReference type="InterPro" id="IPR006311">
    <property type="entry name" value="TAT_signal"/>
</dbReference>
<keyword evidence="4" id="KW-0560">Oxidoreductase</keyword>
<reference evidence="7 8" key="1">
    <citation type="submission" date="2017-12" db="EMBL/GenBank/DDBJ databases">
        <title>The genome sequence of Caulobacter flavus CGMCC1 15093.</title>
        <authorList>
            <person name="Gao J."/>
            <person name="Mao X."/>
            <person name="Sun J."/>
        </authorList>
    </citation>
    <scope>NUCLEOTIDE SEQUENCE [LARGE SCALE GENOMIC DNA]</scope>
    <source>
        <strain evidence="7 8">CGMCC1 15093</strain>
    </source>
</reference>
<dbReference type="SUPFAM" id="SSF46609">
    <property type="entry name" value="Fe,Mn superoxide dismutase (SOD), N-terminal domain"/>
    <property type="match status" value="1"/>
</dbReference>
<dbReference type="RefSeq" id="WP_082749465.1">
    <property type="nucleotide sequence ID" value="NZ_PJRQ01000040.1"/>
</dbReference>
<dbReference type="Gene3D" id="3.55.40.20">
    <property type="entry name" value="Iron/manganese superoxide dismutase, C-terminal domain"/>
    <property type="match status" value="1"/>
</dbReference>
<comment type="caution">
    <text evidence="7">The sequence shown here is derived from an EMBL/GenBank/DDBJ whole genome shotgun (WGS) entry which is preliminary data.</text>
</comment>
<dbReference type="InterPro" id="IPR036314">
    <property type="entry name" value="SOD_C_sf"/>
</dbReference>
<dbReference type="AlphaFoldDB" id="A0A2N5CPY9"/>
<dbReference type="GO" id="GO:0046872">
    <property type="term" value="F:metal ion binding"/>
    <property type="evidence" value="ECO:0007669"/>
    <property type="project" value="UniProtKB-KW"/>
</dbReference>
<feature type="signal peptide" evidence="5">
    <location>
        <begin position="1"/>
        <end position="29"/>
    </location>
</feature>
<protein>
    <recommendedName>
        <fullName evidence="2">superoxide dismutase</fullName>
        <ecNumber evidence="2">1.15.1.1</ecNumber>
    </recommendedName>
</protein>
<accession>A0A2N5CPY9</accession>
<dbReference type="InterPro" id="IPR036324">
    <property type="entry name" value="Mn/Fe_SOD_N_sf"/>
</dbReference>
<dbReference type="EC" id="1.15.1.1" evidence="2"/>
<dbReference type="InterPro" id="IPR050265">
    <property type="entry name" value="Fe/Mn_Superoxide_Dismutase"/>
</dbReference>
<keyword evidence="3" id="KW-0479">Metal-binding</keyword>
<dbReference type="EMBL" id="PJRQ01000040">
    <property type="protein sequence ID" value="PLR09220.1"/>
    <property type="molecule type" value="Genomic_DNA"/>
</dbReference>
<comment type="similarity">
    <text evidence="1">Belongs to the iron/manganese superoxide dismutase family.</text>
</comment>
<evidence type="ECO:0000313" key="8">
    <source>
        <dbReference type="Proteomes" id="UP000234483"/>
    </source>
</evidence>
<evidence type="ECO:0000256" key="5">
    <source>
        <dbReference type="SAM" id="SignalP"/>
    </source>
</evidence>
<sequence length="232" mass="24396">MTDFNADRRQVLVGAALVGVLTAAPLASAQPVARAAPNFTPQALSFDPKTVAGLSEKLLVSHHDNNYVGAVKRLGAIEAQLAGLDPSAAPTFLLNGLKREELIAWNSMILHELYFAGLGAPSKPGGALAAAIERDFGSDARWRAEFAAMGKTLGGGSGWVLLTWSARDGRLVNTWAADHTMTLAGGTPLLALDMYEHAYALDYGAKAGAYVDAFMATINWSHADGLFKGLAS</sequence>
<evidence type="ECO:0000256" key="4">
    <source>
        <dbReference type="ARBA" id="ARBA00023002"/>
    </source>
</evidence>
<dbReference type="Proteomes" id="UP000234483">
    <property type="component" value="Unassembled WGS sequence"/>
</dbReference>
<proteinExistence type="inferred from homology"/>
<evidence type="ECO:0000256" key="2">
    <source>
        <dbReference type="ARBA" id="ARBA00012682"/>
    </source>
</evidence>
<evidence type="ECO:0000256" key="3">
    <source>
        <dbReference type="ARBA" id="ARBA00022723"/>
    </source>
</evidence>
<dbReference type="PROSITE" id="PS51318">
    <property type="entry name" value="TAT"/>
    <property type="match status" value="1"/>
</dbReference>
<feature type="domain" description="Manganese/iron superoxide dismutase C-terminal" evidence="6">
    <location>
        <begin position="125"/>
        <end position="223"/>
    </location>
</feature>
<name>A0A2N5CPY9_9CAUL</name>
<evidence type="ECO:0000313" key="7">
    <source>
        <dbReference type="EMBL" id="PLR09220.1"/>
    </source>
</evidence>
<dbReference type="InterPro" id="IPR019832">
    <property type="entry name" value="Mn/Fe_SOD_C"/>
</dbReference>
<dbReference type="SUPFAM" id="SSF54719">
    <property type="entry name" value="Fe,Mn superoxide dismutase (SOD), C-terminal domain"/>
    <property type="match status" value="1"/>
</dbReference>
<evidence type="ECO:0000259" key="6">
    <source>
        <dbReference type="Pfam" id="PF02777"/>
    </source>
</evidence>